<comment type="caution">
    <text evidence="15">The sequence shown here is derived from an EMBL/GenBank/DDBJ whole genome shotgun (WGS) entry which is preliminary data.</text>
</comment>
<keyword evidence="12" id="KW-0325">Glycoprotein</keyword>
<feature type="chain" id="PRO_5044756781" description="procollagen-proline 4-dioxygenase" evidence="13">
    <location>
        <begin position="23"/>
        <end position="547"/>
    </location>
</feature>
<keyword evidence="16" id="KW-1185">Reference proteome</keyword>
<dbReference type="InterPro" id="IPR045054">
    <property type="entry name" value="P4HA-like"/>
</dbReference>
<keyword evidence="6" id="KW-0479">Metal-binding</keyword>
<dbReference type="AlphaFoldDB" id="A0ABD3WR17"/>
<dbReference type="GO" id="GO:0031418">
    <property type="term" value="F:L-ascorbic acid binding"/>
    <property type="evidence" value="ECO:0007669"/>
    <property type="project" value="UniProtKB-KW"/>
</dbReference>
<dbReference type="Proteomes" id="UP001634394">
    <property type="component" value="Unassembled WGS sequence"/>
</dbReference>
<dbReference type="InterPro" id="IPR005123">
    <property type="entry name" value="Oxoglu/Fe-dep_dioxygenase_dom"/>
</dbReference>
<evidence type="ECO:0000256" key="6">
    <source>
        <dbReference type="ARBA" id="ARBA00022723"/>
    </source>
</evidence>
<evidence type="ECO:0000256" key="9">
    <source>
        <dbReference type="ARBA" id="ARBA00022964"/>
    </source>
</evidence>
<dbReference type="EMBL" id="JBJQND010000005">
    <property type="protein sequence ID" value="KAL3876424.1"/>
    <property type="molecule type" value="Genomic_DNA"/>
</dbReference>
<dbReference type="Pfam" id="PF13640">
    <property type="entry name" value="2OG-FeII_Oxy_3"/>
    <property type="match status" value="1"/>
</dbReference>
<protein>
    <recommendedName>
        <fullName evidence="5">procollagen-proline 4-dioxygenase</fullName>
        <ecNumber evidence="5">1.14.11.2</ecNumber>
    </recommendedName>
</protein>
<dbReference type="Pfam" id="PF23558">
    <property type="entry name" value="TPR_P4H"/>
    <property type="match status" value="1"/>
</dbReference>
<evidence type="ECO:0000256" key="7">
    <source>
        <dbReference type="ARBA" id="ARBA00022824"/>
    </source>
</evidence>
<evidence type="ECO:0000259" key="14">
    <source>
        <dbReference type="PROSITE" id="PS51471"/>
    </source>
</evidence>
<dbReference type="PROSITE" id="PS51471">
    <property type="entry name" value="FE2OG_OXY"/>
    <property type="match status" value="1"/>
</dbReference>
<comment type="subcellular location">
    <subcellularLocation>
        <location evidence="3">Endoplasmic reticulum lumen</location>
    </subcellularLocation>
</comment>
<evidence type="ECO:0000256" key="13">
    <source>
        <dbReference type="SAM" id="SignalP"/>
    </source>
</evidence>
<keyword evidence="7" id="KW-0256">Endoplasmic reticulum</keyword>
<keyword evidence="13" id="KW-0732">Signal</keyword>
<dbReference type="Gene3D" id="2.60.120.620">
    <property type="entry name" value="q2cbj1_9rhob like domain"/>
    <property type="match status" value="1"/>
</dbReference>
<comment type="function">
    <text evidence="2">Catalyzes the post-translational formation of 4-hydroxyproline in -Xaa-Pro-Gly- sequences in collagens and other proteins.</text>
</comment>
<keyword evidence="11" id="KW-0408">Iron</keyword>
<evidence type="ECO:0000256" key="3">
    <source>
        <dbReference type="ARBA" id="ARBA00004319"/>
    </source>
</evidence>
<evidence type="ECO:0000256" key="2">
    <source>
        <dbReference type="ARBA" id="ARBA00002035"/>
    </source>
</evidence>
<name>A0ABD3WR17_SINWO</name>
<dbReference type="Gene3D" id="1.25.40.10">
    <property type="entry name" value="Tetratricopeptide repeat domain"/>
    <property type="match status" value="1"/>
</dbReference>
<dbReference type="EC" id="1.14.11.2" evidence="5"/>
<evidence type="ECO:0000256" key="4">
    <source>
        <dbReference type="ARBA" id="ARBA00006511"/>
    </source>
</evidence>
<dbReference type="GO" id="GO:0004656">
    <property type="term" value="F:procollagen-proline 4-dioxygenase activity"/>
    <property type="evidence" value="ECO:0007669"/>
    <property type="project" value="UniProtKB-EC"/>
</dbReference>
<comment type="similarity">
    <text evidence="4">Belongs to the P4HA family.</text>
</comment>
<feature type="signal peptide" evidence="13">
    <location>
        <begin position="1"/>
        <end position="22"/>
    </location>
</feature>
<keyword evidence="10" id="KW-0560">Oxidoreductase</keyword>
<dbReference type="InterPro" id="IPR006620">
    <property type="entry name" value="Pro_4_hyd_alph"/>
</dbReference>
<evidence type="ECO:0000256" key="5">
    <source>
        <dbReference type="ARBA" id="ARBA00012269"/>
    </source>
</evidence>
<evidence type="ECO:0000256" key="11">
    <source>
        <dbReference type="ARBA" id="ARBA00023004"/>
    </source>
</evidence>
<dbReference type="PANTHER" id="PTHR10869:SF244">
    <property type="entry name" value="PROLYL 4-HYDROXYLASE SUBUNIT ALPHA-2"/>
    <property type="match status" value="1"/>
</dbReference>
<evidence type="ECO:0000313" key="15">
    <source>
        <dbReference type="EMBL" id="KAL3876424.1"/>
    </source>
</evidence>
<evidence type="ECO:0000256" key="8">
    <source>
        <dbReference type="ARBA" id="ARBA00022896"/>
    </source>
</evidence>
<dbReference type="InterPro" id="IPR013547">
    <property type="entry name" value="P4H_N"/>
</dbReference>
<feature type="domain" description="Fe2OG dioxygenase" evidence="14">
    <location>
        <begin position="412"/>
        <end position="528"/>
    </location>
</feature>
<evidence type="ECO:0000256" key="10">
    <source>
        <dbReference type="ARBA" id="ARBA00023002"/>
    </source>
</evidence>
<organism evidence="15 16">
    <name type="scientific">Sinanodonta woodiana</name>
    <name type="common">Chinese pond mussel</name>
    <name type="synonym">Anodonta woodiana</name>
    <dbReference type="NCBI Taxonomy" id="1069815"/>
    <lineage>
        <taxon>Eukaryota</taxon>
        <taxon>Metazoa</taxon>
        <taxon>Spiralia</taxon>
        <taxon>Lophotrochozoa</taxon>
        <taxon>Mollusca</taxon>
        <taxon>Bivalvia</taxon>
        <taxon>Autobranchia</taxon>
        <taxon>Heteroconchia</taxon>
        <taxon>Palaeoheterodonta</taxon>
        <taxon>Unionida</taxon>
        <taxon>Unionoidea</taxon>
        <taxon>Unionidae</taxon>
        <taxon>Unioninae</taxon>
        <taxon>Sinanodonta</taxon>
    </lineage>
</organism>
<keyword evidence="9" id="KW-0223">Dioxygenase</keyword>
<dbReference type="InterPro" id="IPR059068">
    <property type="entry name" value="TPR_P4H"/>
</dbReference>
<dbReference type="GO" id="GO:0046872">
    <property type="term" value="F:metal ion binding"/>
    <property type="evidence" value="ECO:0007669"/>
    <property type="project" value="UniProtKB-KW"/>
</dbReference>
<dbReference type="Gene3D" id="6.10.140.1460">
    <property type="match status" value="1"/>
</dbReference>
<dbReference type="InterPro" id="IPR044862">
    <property type="entry name" value="Pro_4_hyd_alph_FE2OG_OXY"/>
</dbReference>
<dbReference type="SMART" id="SM00702">
    <property type="entry name" value="P4Hc"/>
    <property type="match status" value="1"/>
</dbReference>
<accession>A0ABD3WR17</accession>
<sequence length="547" mass="63195">MSPYNICIRFVFLLAYISHGSSDVFTALCKMERLAKFEMIMKVALEEYVLDLRNQMEIVPTELERFLTDVRYQAMKSNKEHFVENPINAFHLMYRMYNRWSRISNLIMCDECLQNQAAKKYVDTLSRFGLDTHLNATEKDVIGTAMALIRLWYVYNLDTELLIRGQIMDTITDPLTSSDVFFITDIADEQNHHYAAIKWLEALLKTKESTADNEDNIKEVHVVRRLASAYDKYGMPWKSLEILQRYNEFDSSDEKVKENIAYFRGKLEKLPMSDRTKQLTFDEPKTREHYYSLCRGHVARPTQILSELKCVYKKSILPYYRVKEEIMNWKPRLSILYDVVFDDEANVFKEFAMSNLHRSGVVLTENTAGFSEVRISETAWVSDATIPMAKKLSKRVEFITGLSTQQYPVVSHAEFFQIVNYGSGGMYEEHLDPFGYLMSYGRAFRPADPQDLQGSGDRIATWLYYLSDVRAGGATVFTDLNVTVPVVKGAAAFWYSIDRDGDLEQTTTHAGCPVLLGSKWISNKWIRETGQIFRRLCGKTPKAPDDI</sequence>
<evidence type="ECO:0000256" key="1">
    <source>
        <dbReference type="ARBA" id="ARBA00001961"/>
    </source>
</evidence>
<evidence type="ECO:0000313" key="16">
    <source>
        <dbReference type="Proteomes" id="UP001634394"/>
    </source>
</evidence>
<dbReference type="GO" id="GO:0005788">
    <property type="term" value="C:endoplasmic reticulum lumen"/>
    <property type="evidence" value="ECO:0007669"/>
    <property type="project" value="UniProtKB-SubCell"/>
</dbReference>
<comment type="cofactor">
    <cofactor evidence="1">
        <name>L-ascorbate</name>
        <dbReference type="ChEBI" id="CHEBI:38290"/>
    </cofactor>
</comment>
<evidence type="ECO:0000256" key="12">
    <source>
        <dbReference type="ARBA" id="ARBA00023180"/>
    </source>
</evidence>
<dbReference type="PANTHER" id="PTHR10869">
    <property type="entry name" value="PROLYL 4-HYDROXYLASE ALPHA SUBUNIT"/>
    <property type="match status" value="1"/>
</dbReference>
<reference evidence="15 16" key="1">
    <citation type="submission" date="2024-11" db="EMBL/GenBank/DDBJ databases">
        <title>Chromosome-level genome assembly of the freshwater bivalve Anodonta woodiana.</title>
        <authorList>
            <person name="Chen X."/>
        </authorList>
    </citation>
    <scope>NUCLEOTIDE SEQUENCE [LARGE SCALE GENOMIC DNA]</scope>
    <source>
        <strain evidence="15">MN2024</strain>
        <tissue evidence="15">Gills</tissue>
    </source>
</reference>
<proteinExistence type="inferred from homology"/>
<dbReference type="InterPro" id="IPR011990">
    <property type="entry name" value="TPR-like_helical_dom_sf"/>
</dbReference>
<keyword evidence="8" id="KW-0847">Vitamin C</keyword>
<gene>
    <name evidence="15" type="ORF">ACJMK2_034273</name>
</gene>
<dbReference type="Pfam" id="PF08336">
    <property type="entry name" value="P4Ha_N"/>
    <property type="match status" value="1"/>
</dbReference>